<dbReference type="AlphaFoldDB" id="A0A182NE28"/>
<evidence type="ECO:0000256" key="8">
    <source>
        <dbReference type="SAM" id="MobiDB-lite"/>
    </source>
</evidence>
<reference evidence="11" key="1">
    <citation type="submission" date="2013-03" db="EMBL/GenBank/DDBJ databases">
        <title>The Genome Sequence of Anopheles dirus WRAIR2.</title>
        <authorList>
            <consortium name="The Broad Institute Genomics Platform"/>
            <person name="Neafsey D.E."/>
            <person name="Walton C."/>
            <person name="Walker B."/>
            <person name="Young S.K."/>
            <person name="Zeng Q."/>
            <person name="Gargeya S."/>
            <person name="Fitzgerald M."/>
            <person name="Haas B."/>
            <person name="Abouelleil A."/>
            <person name="Allen A.W."/>
            <person name="Alvarado L."/>
            <person name="Arachchi H.M."/>
            <person name="Berlin A.M."/>
            <person name="Chapman S.B."/>
            <person name="Gainer-Dewar J."/>
            <person name="Goldberg J."/>
            <person name="Griggs A."/>
            <person name="Gujja S."/>
            <person name="Hansen M."/>
            <person name="Howarth C."/>
            <person name="Imamovic A."/>
            <person name="Ireland A."/>
            <person name="Larimer J."/>
            <person name="McCowan C."/>
            <person name="Murphy C."/>
            <person name="Pearson M."/>
            <person name="Poon T.W."/>
            <person name="Priest M."/>
            <person name="Roberts A."/>
            <person name="Saif S."/>
            <person name="Shea T."/>
            <person name="Sisk P."/>
            <person name="Sykes S."/>
            <person name="Wortman J."/>
            <person name="Nusbaum C."/>
            <person name="Birren B."/>
        </authorList>
    </citation>
    <scope>NUCLEOTIDE SEQUENCE [LARGE SCALE GENOMIC DNA]</scope>
    <source>
        <strain evidence="11">WRAIR2</strain>
    </source>
</reference>
<dbReference type="PANTHER" id="PTHR34174">
    <property type="entry name" value="HYDROLETHALUS SYNDROME PROTEIN 1"/>
    <property type="match status" value="1"/>
</dbReference>
<evidence type="ECO:0000256" key="3">
    <source>
        <dbReference type="ARBA" id="ARBA00010091"/>
    </source>
</evidence>
<dbReference type="VEuPathDB" id="VectorBase:ADIR005892"/>
<evidence type="ECO:0000259" key="9">
    <source>
        <dbReference type="Pfam" id="PF15311"/>
    </source>
</evidence>
<feature type="domain" description="Centriolar and ciliogenesis-associated protein HYLS1 C-terminal" evidence="9">
    <location>
        <begin position="100"/>
        <end position="145"/>
    </location>
</feature>
<organism evidence="10 11">
    <name type="scientific">Anopheles dirus</name>
    <dbReference type="NCBI Taxonomy" id="7168"/>
    <lineage>
        <taxon>Eukaryota</taxon>
        <taxon>Metazoa</taxon>
        <taxon>Ecdysozoa</taxon>
        <taxon>Arthropoda</taxon>
        <taxon>Hexapoda</taxon>
        <taxon>Insecta</taxon>
        <taxon>Pterygota</taxon>
        <taxon>Neoptera</taxon>
        <taxon>Endopterygota</taxon>
        <taxon>Diptera</taxon>
        <taxon>Nematocera</taxon>
        <taxon>Culicoidea</taxon>
        <taxon>Culicidae</taxon>
        <taxon>Anophelinae</taxon>
        <taxon>Anopheles</taxon>
    </lineage>
</organism>
<evidence type="ECO:0000256" key="5">
    <source>
        <dbReference type="ARBA" id="ARBA00022794"/>
    </source>
</evidence>
<evidence type="ECO:0000313" key="10">
    <source>
        <dbReference type="EnsemblMetazoa" id="ADIR005892-PA"/>
    </source>
</evidence>
<keyword evidence="4" id="KW-0963">Cytoplasm</keyword>
<evidence type="ECO:0000256" key="4">
    <source>
        <dbReference type="ARBA" id="ARBA00022490"/>
    </source>
</evidence>
<dbReference type="PANTHER" id="PTHR34174:SF1">
    <property type="entry name" value="CENTRIOLAR AND CILIOGENESIS-ASSOCIATED PROTEIN HYLS1"/>
    <property type="match status" value="1"/>
</dbReference>
<evidence type="ECO:0000256" key="6">
    <source>
        <dbReference type="ARBA" id="ARBA00023212"/>
    </source>
</evidence>
<sequence length="147" mass="17068">YRNITAAQLKEFQEDLKKLVKSDAKQCFQDDGGNRENKTVFERLHSGNTLSYKAKQTPRSSEKTQLAGPLTDKENQIVTSKPVRCKDNDPCSKMWIRSKSSHSVRRSDPVALYHSYQKDWNKFKQKLPGENDHSELRWKIRSKLLGD</sequence>
<evidence type="ECO:0000256" key="7">
    <source>
        <dbReference type="ARBA" id="ARBA00023273"/>
    </source>
</evidence>
<reference evidence="10" key="2">
    <citation type="submission" date="2020-05" db="UniProtKB">
        <authorList>
            <consortium name="EnsemblMetazoa"/>
        </authorList>
    </citation>
    <scope>IDENTIFICATION</scope>
    <source>
        <strain evidence="10">WRAIR2</strain>
    </source>
</reference>
<evidence type="ECO:0000256" key="1">
    <source>
        <dbReference type="ARBA" id="ARBA00004114"/>
    </source>
</evidence>
<dbReference type="EnsemblMetazoa" id="ADIR005892-RA">
    <property type="protein sequence ID" value="ADIR005892-PA"/>
    <property type="gene ID" value="ADIR005892"/>
</dbReference>
<protein>
    <submittedName>
        <fullName evidence="10">HYLS1_C domain-containing protein</fullName>
    </submittedName>
</protein>
<dbReference type="Pfam" id="PF15311">
    <property type="entry name" value="HYLS1_C"/>
    <property type="match status" value="1"/>
</dbReference>
<name>A0A182NE28_9DIPT</name>
<keyword evidence="6" id="KW-0206">Cytoskeleton</keyword>
<accession>A0A182NE28</accession>
<keyword evidence="5" id="KW-0970">Cilium biogenesis/degradation</keyword>
<dbReference type="GO" id="GO:0005814">
    <property type="term" value="C:centriole"/>
    <property type="evidence" value="ECO:0007669"/>
    <property type="project" value="UniProtKB-SubCell"/>
</dbReference>
<evidence type="ECO:0000313" key="11">
    <source>
        <dbReference type="Proteomes" id="UP000075884"/>
    </source>
</evidence>
<dbReference type="GO" id="GO:0097730">
    <property type="term" value="C:non-motile cilium"/>
    <property type="evidence" value="ECO:0007669"/>
    <property type="project" value="TreeGrafter"/>
</dbReference>
<keyword evidence="7" id="KW-0966">Cell projection</keyword>
<comment type="subcellular location">
    <subcellularLocation>
        <location evidence="2">Cell projection</location>
        <location evidence="2">Cilium</location>
    </subcellularLocation>
    <subcellularLocation>
        <location evidence="1">Cytoplasm</location>
        <location evidence="1">Cytoskeleton</location>
        <location evidence="1">Microtubule organizing center</location>
        <location evidence="1">Centrosome</location>
        <location evidence="1">Centriole</location>
    </subcellularLocation>
</comment>
<proteinExistence type="inferred from homology"/>
<keyword evidence="11" id="KW-1185">Reference proteome</keyword>
<feature type="region of interest" description="Disordered" evidence="8">
    <location>
        <begin position="49"/>
        <end position="77"/>
    </location>
</feature>
<evidence type="ECO:0000256" key="2">
    <source>
        <dbReference type="ARBA" id="ARBA00004138"/>
    </source>
</evidence>
<dbReference type="InterPro" id="IPR052319">
    <property type="entry name" value="Centriolar_ciliogenesis_assoc"/>
</dbReference>
<dbReference type="GO" id="GO:0060271">
    <property type="term" value="P:cilium assembly"/>
    <property type="evidence" value="ECO:0007669"/>
    <property type="project" value="TreeGrafter"/>
</dbReference>
<dbReference type="InterPro" id="IPR027918">
    <property type="entry name" value="HYLS1_C_dom"/>
</dbReference>
<comment type="similarity">
    <text evidence="3">Belongs to the HYLS1 family.</text>
</comment>
<dbReference type="Proteomes" id="UP000075884">
    <property type="component" value="Unassembled WGS sequence"/>
</dbReference>